<gene>
    <name evidence="1" type="ORF">Athai_46280</name>
</gene>
<evidence type="ECO:0000313" key="1">
    <source>
        <dbReference type="EMBL" id="BCJ37125.1"/>
    </source>
</evidence>
<evidence type="ECO:0000313" key="2">
    <source>
        <dbReference type="Proteomes" id="UP000611640"/>
    </source>
</evidence>
<dbReference type="InterPro" id="IPR014942">
    <property type="entry name" value="AbiEii"/>
</dbReference>
<organism evidence="1 2">
    <name type="scientific">Actinocatenispora thailandica</name>
    <dbReference type="NCBI Taxonomy" id="227318"/>
    <lineage>
        <taxon>Bacteria</taxon>
        <taxon>Bacillati</taxon>
        <taxon>Actinomycetota</taxon>
        <taxon>Actinomycetes</taxon>
        <taxon>Micromonosporales</taxon>
        <taxon>Micromonosporaceae</taxon>
        <taxon>Actinocatenispora</taxon>
    </lineage>
</organism>
<dbReference type="Proteomes" id="UP000611640">
    <property type="component" value="Chromosome"/>
</dbReference>
<protein>
    <recommendedName>
        <fullName evidence="3">Nucleotidyl transferase AbiEii/AbiGii toxin family protein</fullName>
    </recommendedName>
</protein>
<sequence>MSPAPQHGTPAGDATIAIQQLARRTGGDVQELQTLYVLEALLARIAVSPYQRDFVLKGGVLLAAFAVRRPTKDIDLQAHRLSNDADQVAQRVREVAAIDVPDGVVFDLDSVVARVIRDDDEYAGIRVKLVGTLGRARITIGVDVNFGDPIWPEPGLIELPRVIDVGRAPVEILGYPLSMVIAEKIVTAVDRGVANTRWRDFADVYTLIRVHTLQATEVRGSMEAVAAYRDVELVPLLPALAGMSQQAQSKWRAWRVRIGRDGDLPADFADALSAVARFTDPLLRGGARGSWDPQSAAWS</sequence>
<dbReference type="AlphaFoldDB" id="A0A7R7DSL0"/>
<reference evidence="1 2" key="1">
    <citation type="submission" date="2020-08" db="EMBL/GenBank/DDBJ databases">
        <title>Whole genome shotgun sequence of Actinocatenispora thailandica NBRC 105041.</title>
        <authorList>
            <person name="Komaki H."/>
            <person name="Tamura T."/>
        </authorList>
    </citation>
    <scope>NUCLEOTIDE SEQUENCE [LARGE SCALE GENOMIC DNA]</scope>
    <source>
        <strain evidence="1 2">NBRC 105041</strain>
    </source>
</reference>
<dbReference type="RefSeq" id="WP_203963385.1">
    <property type="nucleotide sequence ID" value="NZ_AP023355.1"/>
</dbReference>
<evidence type="ECO:0008006" key="3">
    <source>
        <dbReference type="Google" id="ProtNLM"/>
    </source>
</evidence>
<name>A0A7R7DSL0_9ACTN</name>
<dbReference type="Pfam" id="PF08843">
    <property type="entry name" value="AbiEii"/>
    <property type="match status" value="1"/>
</dbReference>
<accession>A0A7R7DSL0</accession>
<proteinExistence type="predicted"/>
<dbReference type="KEGG" id="atl:Athai_46280"/>
<keyword evidence="2" id="KW-1185">Reference proteome</keyword>
<dbReference type="EMBL" id="AP023355">
    <property type="protein sequence ID" value="BCJ37125.1"/>
    <property type="molecule type" value="Genomic_DNA"/>
</dbReference>